<dbReference type="RefSeq" id="WP_012738489.1">
    <property type="nucleotide sequence ID" value="NZ_CP085938.1"/>
</dbReference>
<evidence type="ECO:0000313" key="2">
    <source>
        <dbReference type="Proteomes" id="UP000095621"/>
    </source>
</evidence>
<proteinExistence type="predicted"/>
<dbReference type="AlphaFoldDB" id="A0A174YYT5"/>
<reference evidence="1 2" key="1">
    <citation type="submission" date="2015-09" db="EMBL/GenBank/DDBJ databases">
        <authorList>
            <consortium name="Pathogen Informatics"/>
        </authorList>
    </citation>
    <scope>NUCLEOTIDE SEQUENCE [LARGE SCALE GENOMIC DNA]</scope>
    <source>
        <strain evidence="1 2">2789STDY5834875</strain>
    </source>
</reference>
<evidence type="ECO:0008006" key="3">
    <source>
        <dbReference type="Google" id="ProtNLM"/>
    </source>
</evidence>
<organism evidence="1 2">
    <name type="scientific">Lachnospira eligens</name>
    <dbReference type="NCBI Taxonomy" id="39485"/>
    <lineage>
        <taxon>Bacteria</taxon>
        <taxon>Bacillati</taxon>
        <taxon>Bacillota</taxon>
        <taxon>Clostridia</taxon>
        <taxon>Lachnospirales</taxon>
        <taxon>Lachnospiraceae</taxon>
        <taxon>Lachnospira</taxon>
    </lineage>
</organism>
<gene>
    <name evidence="1" type="ORF">ERS852490_02406</name>
</gene>
<accession>A0A174YYT5</accession>
<sequence>MIFILDTSVKKIDVKVGMKFGCLQILDDGTEYLQIKETCISDIKEEKMGFLQAVKEGKYVRRDWTGWDGGKTIVTPAYIYKPINFNVYRESVTFSDFDKAIEELQKSTGVKHYKCRCRKCGKIRYYSEETLQTEPKVCYKPVYCSSRFTYSIKASNANYNKRKKYENNEAVCLVNDKEAVIPSDEYCSAWNDKREKELFKQAEKDAQIIAAIPRKNAINYDKDYTGLIYESLEVLECVNDKLESVPIPYYTQRHQKKYQDIIVYKEYKCQCYLCGNKKMVTCDKFGIFPPTEYGYRSYNGYWSAVSCECHKISSFQWIVNDILIKNGINYRVEVAVDGVYGIDNETPLRYDFAVYKQGKIVAFIECQGEQHYKPVTEFGGERRFAIQQRNDEEKRKYAKEHEIKLIEISYKNKKYEIVESILRNNHII</sequence>
<dbReference type="Gene3D" id="3.40.960.10">
    <property type="entry name" value="VSR Endonuclease"/>
    <property type="match status" value="1"/>
</dbReference>
<name>A0A174YYT5_9FIRM</name>
<dbReference type="GeneID" id="41357366"/>
<protein>
    <recommendedName>
        <fullName evidence="3">DUF2726 domain-containing protein</fullName>
    </recommendedName>
</protein>
<dbReference type="Proteomes" id="UP000095621">
    <property type="component" value="Unassembled WGS sequence"/>
</dbReference>
<evidence type="ECO:0000313" key="1">
    <source>
        <dbReference type="EMBL" id="CUQ78757.1"/>
    </source>
</evidence>
<dbReference type="EMBL" id="CZBU01000005">
    <property type="protein sequence ID" value="CUQ78757.1"/>
    <property type="molecule type" value="Genomic_DNA"/>
</dbReference>
<dbReference type="OrthoDB" id="2086462at2"/>